<feature type="compositionally biased region" description="Polar residues" evidence="1">
    <location>
        <begin position="7"/>
        <end position="19"/>
    </location>
</feature>
<protein>
    <submittedName>
        <fullName evidence="2">Uncharacterized protein</fullName>
    </submittedName>
</protein>
<sequence length="135" mass="15250">MCAAIGDQTQSSQNNSQIGSFPRAATSPDAPATQLQRNETQKSNSSEPSNSNIEDPSDYEELFDEFMNMNNRKVMFNPRSGRILITENDEPVSEVQRDGIYDEDFLRIPFQRLDCESIDHQKAWALSICNDLLGD</sequence>
<comment type="caution">
    <text evidence="2">The sequence shown here is derived from an EMBL/GenBank/DDBJ whole genome shotgun (WGS) entry which is preliminary data.</text>
</comment>
<feature type="region of interest" description="Disordered" evidence="1">
    <location>
        <begin position="1"/>
        <end position="57"/>
    </location>
</feature>
<evidence type="ECO:0000313" key="3">
    <source>
        <dbReference type="Proteomes" id="UP000324800"/>
    </source>
</evidence>
<proteinExistence type="predicted"/>
<evidence type="ECO:0000313" key="2">
    <source>
        <dbReference type="EMBL" id="KAA6385773.1"/>
    </source>
</evidence>
<accession>A0A5J4VTZ4</accession>
<reference evidence="2 3" key="1">
    <citation type="submission" date="2019-03" db="EMBL/GenBank/DDBJ databases">
        <title>Single cell metagenomics reveals metabolic interactions within the superorganism composed of flagellate Streblomastix strix and complex community of Bacteroidetes bacteria on its surface.</title>
        <authorList>
            <person name="Treitli S.C."/>
            <person name="Kolisko M."/>
            <person name="Husnik F."/>
            <person name="Keeling P."/>
            <person name="Hampl V."/>
        </authorList>
    </citation>
    <scope>NUCLEOTIDE SEQUENCE [LARGE SCALE GENOMIC DNA]</scope>
    <source>
        <strain evidence="2">ST1C</strain>
    </source>
</reference>
<dbReference type="EMBL" id="SNRW01005115">
    <property type="protein sequence ID" value="KAA6385773.1"/>
    <property type="molecule type" value="Genomic_DNA"/>
</dbReference>
<dbReference type="AlphaFoldDB" id="A0A5J4VTZ4"/>
<evidence type="ECO:0000256" key="1">
    <source>
        <dbReference type="SAM" id="MobiDB-lite"/>
    </source>
</evidence>
<gene>
    <name evidence="2" type="ORF">EZS28_018701</name>
</gene>
<name>A0A5J4VTZ4_9EUKA</name>
<feature type="non-terminal residue" evidence="2">
    <location>
        <position position="135"/>
    </location>
</feature>
<feature type="compositionally biased region" description="Polar residues" evidence="1">
    <location>
        <begin position="33"/>
        <end position="42"/>
    </location>
</feature>
<organism evidence="2 3">
    <name type="scientific">Streblomastix strix</name>
    <dbReference type="NCBI Taxonomy" id="222440"/>
    <lineage>
        <taxon>Eukaryota</taxon>
        <taxon>Metamonada</taxon>
        <taxon>Preaxostyla</taxon>
        <taxon>Oxymonadida</taxon>
        <taxon>Streblomastigidae</taxon>
        <taxon>Streblomastix</taxon>
    </lineage>
</organism>
<feature type="compositionally biased region" description="Low complexity" evidence="1">
    <location>
        <begin position="43"/>
        <end position="54"/>
    </location>
</feature>
<dbReference type="Proteomes" id="UP000324800">
    <property type="component" value="Unassembled WGS sequence"/>
</dbReference>